<dbReference type="PROSITE" id="PS50089">
    <property type="entry name" value="ZF_RING_2"/>
    <property type="match status" value="1"/>
</dbReference>
<evidence type="ECO:0000256" key="4">
    <source>
        <dbReference type="SAM" id="MobiDB-lite"/>
    </source>
</evidence>
<gene>
    <name evidence="5" type="primary">WBGene00116056</name>
</gene>
<name>A0A2A6C8S6_PRIPA</name>
<reference evidence="6" key="1">
    <citation type="journal article" date="2008" name="Nat. Genet.">
        <title>The Pristionchus pacificus genome provides a unique perspective on nematode lifestyle and parasitism.</title>
        <authorList>
            <person name="Dieterich C."/>
            <person name="Clifton S.W."/>
            <person name="Schuster L.N."/>
            <person name="Chinwalla A."/>
            <person name="Delehaunty K."/>
            <person name="Dinkelacker I."/>
            <person name="Fulton L."/>
            <person name="Fulton R."/>
            <person name="Godfrey J."/>
            <person name="Minx P."/>
            <person name="Mitreva M."/>
            <person name="Roeseler W."/>
            <person name="Tian H."/>
            <person name="Witte H."/>
            <person name="Yang S.P."/>
            <person name="Wilson R.K."/>
            <person name="Sommer R.J."/>
        </authorList>
    </citation>
    <scope>NUCLEOTIDE SEQUENCE [LARGE SCALE GENOMIC DNA]</scope>
    <source>
        <strain evidence="6">PS312</strain>
    </source>
</reference>
<feature type="compositionally biased region" description="Basic residues" evidence="4">
    <location>
        <begin position="805"/>
        <end position="824"/>
    </location>
</feature>
<dbReference type="GO" id="GO:0043161">
    <property type="term" value="P:proteasome-mediated ubiquitin-dependent protein catabolic process"/>
    <property type="evidence" value="ECO:0000318"/>
    <property type="project" value="GO_Central"/>
</dbReference>
<evidence type="ECO:0000256" key="1">
    <source>
        <dbReference type="ARBA" id="ARBA00022771"/>
    </source>
</evidence>
<dbReference type="EnsemblMetazoa" id="PPA26502.1">
    <property type="protein sequence ID" value="PPA26502.1"/>
    <property type="gene ID" value="WBGene00116056"/>
</dbReference>
<dbReference type="SUPFAM" id="SSF57850">
    <property type="entry name" value="RING/U-box"/>
    <property type="match status" value="1"/>
</dbReference>
<accession>A0A2A6C8S6</accession>
<reference evidence="5" key="2">
    <citation type="submission" date="2022-06" db="UniProtKB">
        <authorList>
            <consortium name="EnsemblMetazoa"/>
        </authorList>
    </citation>
    <scope>IDENTIFICATION</scope>
    <source>
        <strain evidence="5">PS312</strain>
    </source>
</reference>
<dbReference type="AlphaFoldDB" id="A0A2A6C8S6"/>
<keyword evidence="6" id="KW-1185">Reference proteome</keyword>
<dbReference type="Gene3D" id="3.30.40.10">
    <property type="entry name" value="Zinc/RING finger domain, C3HC4 (zinc finger)"/>
    <property type="match status" value="1"/>
</dbReference>
<feature type="region of interest" description="Disordered" evidence="4">
    <location>
        <begin position="504"/>
        <end position="596"/>
    </location>
</feature>
<dbReference type="InterPro" id="IPR001841">
    <property type="entry name" value="Znf_RING"/>
</dbReference>
<protein>
    <submittedName>
        <fullName evidence="5">RING-type domain-containing protein</fullName>
    </submittedName>
</protein>
<dbReference type="GO" id="GO:0061630">
    <property type="term" value="F:ubiquitin protein ligase activity"/>
    <property type="evidence" value="ECO:0000318"/>
    <property type="project" value="GO_Central"/>
</dbReference>
<dbReference type="Proteomes" id="UP000005239">
    <property type="component" value="Unassembled WGS sequence"/>
</dbReference>
<dbReference type="GO" id="GO:1902042">
    <property type="term" value="P:negative regulation of extrinsic apoptotic signaling pathway via death domain receptors"/>
    <property type="evidence" value="ECO:0000318"/>
    <property type="project" value="GO_Central"/>
</dbReference>
<accession>A0A8R1YJD7</accession>
<keyword evidence="1" id="KW-0863">Zinc-finger</keyword>
<proteinExistence type="predicted"/>
<keyword evidence="3" id="KW-0175">Coiled coil</keyword>
<evidence type="ECO:0000256" key="3">
    <source>
        <dbReference type="SAM" id="Coils"/>
    </source>
</evidence>
<feature type="coiled-coil region" evidence="3">
    <location>
        <begin position="614"/>
        <end position="722"/>
    </location>
</feature>
<evidence type="ECO:0000313" key="5">
    <source>
        <dbReference type="EnsemblMetazoa" id="PPA26502.1"/>
    </source>
</evidence>
<dbReference type="SMART" id="SM00184">
    <property type="entry name" value="RING"/>
    <property type="match status" value="1"/>
</dbReference>
<organism evidence="5 6">
    <name type="scientific">Pristionchus pacificus</name>
    <name type="common">Parasitic nematode worm</name>
    <dbReference type="NCBI Taxonomy" id="54126"/>
    <lineage>
        <taxon>Eukaryota</taxon>
        <taxon>Metazoa</taxon>
        <taxon>Ecdysozoa</taxon>
        <taxon>Nematoda</taxon>
        <taxon>Chromadorea</taxon>
        <taxon>Rhabditida</taxon>
        <taxon>Rhabditina</taxon>
        <taxon>Diplogasteromorpha</taxon>
        <taxon>Diplogasteroidea</taxon>
        <taxon>Neodiplogasteridae</taxon>
        <taxon>Pristionchus</taxon>
    </lineage>
</organism>
<keyword evidence="2" id="KW-0862">Zinc</keyword>
<evidence type="ECO:0000313" key="6">
    <source>
        <dbReference type="Proteomes" id="UP000005239"/>
    </source>
</evidence>
<dbReference type="PANTHER" id="PTHR14879">
    <property type="entry name" value="CASPASE REGULATOR, RING FINGER DOMAIN-CONTAINING"/>
    <property type="match status" value="1"/>
</dbReference>
<feature type="compositionally biased region" description="Low complexity" evidence="4">
    <location>
        <begin position="563"/>
        <end position="579"/>
    </location>
</feature>
<feature type="compositionally biased region" description="Low complexity" evidence="4">
    <location>
        <begin position="513"/>
        <end position="539"/>
    </location>
</feature>
<keyword evidence="1" id="KW-0479">Metal-binding</keyword>
<dbReference type="GO" id="GO:0008270">
    <property type="term" value="F:zinc ion binding"/>
    <property type="evidence" value="ECO:0007669"/>
    <property type="project" value="UniProtKB-KW"/>
</dbReference>
<sequence length="977" mass="110851">MTHLAEFITRALMISTDAGTLIQDRASLAGVDTPSRILAVSRPGKVVFKQNLRSFFLYDEHRDIHIVELPELYGRYEKMQVFDALFLDDEALAIVFQNGPGGEYFVTRAIIDIPRKELRLGEICGTGIKNEDERGPILLTHKIGISAGETTVVELFHVANFLSAGCKGSKLTVTTKPCNSEGVFTSAFVSRNVLYLFFSLDYSKCLVFDDFLVVYSNQSSNRNQLPAMHLLDLTYLRWQKLVMQLSDHAPAGNISLRAPAHDADWAWLHGNCNRPDCSQRTHLYQIDVSHLEFACRSRSSSLSSLLIASAGSSTALVPCHQAPPPPATPTFAQATPPSSSKVVADPPVVSRYKKHAKQTRSHSFSVLQEDMCDASTIAASQRRDRLGANFPVRSASEVPVRDLLPLATTGMAVNCRSADYTVRRPLWQKQRRCRAPSVHWAEDMDGAADFDLMDQIKRAKEMGYSDNAVLEALRRNTGDPDLPHKRFSDMNCMLDLLNKTSNDEQKKANDTLSHSSSSESNYSPTCDRSSISGRGSSRLSLDERPAPAMKMSVFRDNGSRTNRSSFDSPRSASVSRSSSFHIDTRSGSRKTSAAPTNDIARLVTALDKEHERDSKNHLEQIERLVQKIDTMKRDHAELKQKLDEKILAELQLEKQLKDQKELEEYRRTELIERNDRIQGELEAACEERDQMRTEMQDHIHRETELQAIIEEKERTIQDMVENAGSISRRSSVFRPHCIICLEKWPNIVFSKCMHLAVCEDCYVMATNNPSAPLKNCPTCREPITGSLKVYIFEAPWAPFQVLKDKRSKSGKKGKGRRRRRKSRERHALNQRMTKRCKVRRRNSKREKDSPIGEMSELFDTKQRFVSDLTATLPDYRRKVEVIYNPDETGEAQLEDSLRNWGEIDEMVEKIVDPREMSKNMDHGDAYYGEDEEEEVYTIRVRPPMDQLARNWVVCESFVALDEVHHAYSLASVIISKH</sequence>
<dbReference type="InterPro" id="IPR013083">
    <property type="entry name" value="Znf_RING/FYVE/PHD"/>
</dbReference>
<dbReference type="GO" id="GO:0005886">
    <property type="term" value="C:plasma membrane"/>
    <property type="evidence" value="ECO:0000318"/>
    <property type="project" value="GO_Central"/>
</dbReference>
<dbReference type="PANTHER" id="PTHR14879:SF15">
    <property type="entry name" value="E3 UBIQUITIN-PROTEIN LIGASE RIFIFYLIN-LIKE PROTEIN"/>
    <property type="match status" value="1"/>
</dbReference>
<dbReference type="Pfam" id="PF13920">
    <property type="entry name" value="zf-C3HC4_3"/>
    <property type="match status" value="1"/>
</dbReference>
<dbReference type="GO" id="GO:0005737">
    <property type="term" value="C:cytoplasm"/>
    <property type="evidence" value="ECO:0000318"/>
    <property type="project" value="GO_Central"/>
</dbReference>
<feature type="region of interest" description="Disordered" evidence="4">
    <location>
        <begin position="803"/>
        <end position="834"/>
    </location>
</feature>
<evidence type="ECO:0000256" key="2">
    <source>
        <dbReference type="ARBA" id="ARBA00022833"/>
    </source>
</evidence>
<dbReference type="InterPro" id="IPR051728">
    <property type="entry name" value="RING-FYVE_E3_ubiquitin-ligase"/>
</dbReference>